<dbReference type="STRING" id="1672749.BJF92_14125"/>
<sequence>MRSVAYAILIGLIGAAMLHIVLVLGLPRFSAEDAYSRVLGLFEMDSFFRLTRAPGTTGLSDDDPFLRVAVCGFSVAGGPVRFSAGGDVPFWSFAVYDSTSNEVFSMNDATAVQRKLDVIAATPRQLTELRKLPSDALGAAILVEMRDPEGYAVVRAMAPTQSFEESARDFLAKASCETFRAEN</sequence>
<dbReference type="InterPro" id="IPR014456">
    <property type="entry name" value="UCP010244_IM"/>
</dbReference>
<keyword evidence="1" id="KW-0812">Transmembrane</keyword>
<dbReference type="OrthoDB" id="1346484at2"/>
<organism evidence="2 3">
    <name type="scientific">Xaviernesmea rhizosphaerae</name>
    <dbReference type="NCBI Taxonomy" id="1672749"/>
    <lineage>
        <taxon>Bacteria</taxon>
        <taxon>Pseudomonadati</taxon>
        <taxon>Pseudomonadota</taxon>
        <taxon>Alphaproteobacteria</taxon>
        <taxon>Hyphomicrobiales</taxon>
        <taxon>Rhizobiaceae</taxon>
        <taxon>Rhizobium/Agrobacterium group</taxon>
        <taxon>Xaviernesmea</taxon>
    </lineage>
</organism>
<dbReference type="PIRSF" id="PIRSF010244">
    <property type="entry name" value="UCP010244_imp"/>
    <property type="match status" value="1"/>
</dbReference>
<gene>
    <name evidence="2" type="ORF">BJF92_14125</name>
</gene>
<proteinExistence type="predicted"/>
<keyword evidence="1" id="KW-1133">Transmembrane helix</keyword>
<feature type="transmembrane region" description="Helical" evidence="1">
    <location>
        <begin position="6"/>
        <end position="27"/>
    </location>
</feature>
<accession>A0A1Q9AI85</accession>
<comment type="caution">
    <text evidence="2">The sequence shown here is derived from an EMBL/GenBank/DDBJ whole genome shotgun (WGS) entry which is preliminary data.</text>
</comment>
<dbReference type="EMBL" id="MKIO01000031">
    <property type="protein sequence ID" value="OLP54927.1"/>
    <property type="molecule type" value="Genomic_DNA"/>
</dbReference>
<evidence type="ECO:0000313" key="3">
    <source>
        <dbReference type="Proteomes" id="UP000186143"/>
    </source>
</evidence>
<reference evidence="2 3" key="1">
    <citation type="submission" date="2016-09" db="EMBL/GenBank/DDBJ databases">
        <title>Rhizobium sp. nov., a novel species isolated from the rice rhizosphere.</title>
        <authorList>
            <person name="Zhao J."/>
            <person name="Zhang X."/>
        </authorList>
    </citation>
    <scope>NUCLEOTIDE SEQUENCE [LARGE SCALE GENOMIC DNA]</scope>
    <source>
        <strain evidence="2 3">MH17</strain>
    </source>
</reference>
<keyword evidence="1" id="KW-0472">Membrane</keyword>
<name>A0A1Q9AI85_9HYPH</name>
<dbReference type="RefSeq" id="WP_075635488.1">
    <property type="nucleotide sequence ID" value="NZ_MKIO01000031.1"/>
</dbReference>
<evidence type="ECO:0000313" key="2">
    <source>
        <dbReference type="EMBL" id="OLP54927.1"/>
    </source>
</evidence>
<dbReference type="AlphaFoldDB" id="A0A1Q9AI85"/>
<protein>
    <submittedName>
        <fullName evidence="2">DUF1254 domain-containing protein</fullName>
    </submittedName>
</protein>
<evidence type="ECO:0000256" key="1">
    <source>
        <dbReference type="SAM" id="Phobius"/>
    </source>
</evidence>
<dbReference type="Proteomes" id="UP000186143">
    <property type="component" value="Unassembled WGS sequence"/>
</dbReference>